<dbReference type="InterPro" id="IPR007329">
    <property type="entry name" value="FMN-bd"/>
</dbReference>
<keyword evidence="6" id="KW-1133">Transmembrane helix</keyword>
<comment type="subcellular location">
    <subcellularLocation>
        <location evidence="6">Cell membrane</location>
        <topology evidence="6">Single-pass membrane protein</topology>
    </subcellularLocation>
</comment>
<evidence type="ECO:0000256" key="3">
    <source>
        <dbReference type="ARBA" id="ARBA00022630"/>
    </source>
</evidence>
<comment type="caution">
    <text evidence="9">The sequence shown here is derived from an EMBL/GenBank/DDBJ whole genome shotgun (WGS) entry which is preliminary data.</text>
</comment>
<comment type="function">
    <text evidence="6">Part of a membrane-bound complex that couples electron transfer with translocation of ions across the membrane.</text>
</comment>
<comment type="cofactor">
    <cofactor evidence="6">
        <name>FMN</name>
        <dbReference type="ChEBI" id="CHEBI:58210"/>
    </cofactor>
</comment>
<dbReference type="HAMAP" id="MF_00479">
    <property type="entry name" value="RsxG_RnfG"/>
    <property type="match status" value="1"/>
</dbReference>
<dbReference type="GO" id="GO:0009055">
    <property type="term" value="F:electron transfer activity"/>
    <property type="evidence" value="ECO:0007669"/>
    <property type="project" value="InterPro"/>
</dbReference>
<dbReference type="Proteomes" id="UP000271125">
    <property type="component" value="Unassembled WGS sequence"/>
</dbReference>
<dbReference type="GO" id="GO:0010181">
    <property type="term" value="F:FMN binding"/>
    <property type="evidence" value="ECO:0007669"/>
    <property type="project" value="InterPro"/>
</dbReference>
<keyword evidence="1 6" id="KW-0813">Transport</keyword>
<evidence type="ECO:0000256" key="7">
    <source>
        <dbReference type="SAM" id="SignalP"/>
    </source>
</evidence>
<sequence length="186" mass="19892">MKSVKMILSLTIICAVAGVVLAKTYSVTNPKIEDDKKAKIIENLSKVIDADHFESSIQDTLWYALDKDNDTLGIVFKSSGSGFGGPIEALVGLGNNGKIVGVKIATPGEGLQETPGLGVKVSEPKFMDQFKGKVLEDLKITKDGGTIEAITAATISSRGATNGIYDAVKKYEKYLPKNEVKDVPEE</sequence>
<name>A0A660SR62_UNCT6</name>
<keyword evidence="7" id="KW-0732">Signal</keyword>
<dbReference type="InterPro" id="IPR010209">
    <property type="entry name" value="Ion_transpt_RnfG/RsxG"/>
</dbReference>
<keyword evidence="2 6" id="KW-0597">Phosphoprotein</keyword>
<dbReference type="GO" id="GO:0022900">
    <property type="term" value="P:electron transport chain"/>
    <property type="evidence" value="ECO:0007669"/>
    <property type="project" value="UniProtKB-UniRule"/>
</dbReference>
<dbReference type="PANTHER" id="PTHR36118">
    <property type="entry name" value="ION-TRANSLOCATING OXIDOREDUCTASE COMPLEX SUBUNIT G"/>
    <property type="match status" value="1"/>
</dbReference>
<keyword evidence="3 6" id="KW-0285">Flavoprotein</keyword>
<protein>
    <recommendedName>
        <fullName evidence="6">Ion-translocating oxidoreductase complex subunit G</fullName>
        <ecNumber evidence="6">7.-.-.-</ecNumber>
    </recommendedName>
    <alternativeName>
        <fullName evidence="6">Rnf electron transport complex subunit G</fullName>
    </alternativeName>
</protein>
<evidence type="ECO:0000313" key="10">
    <source>
        <dbReference type="Proteomes" id="UP000271125"/>
    </source>
</evidence>
<keyword evidence="5 6" id="KW-0249">Electron transport</keyword>
<keyword evidence="6" id="KW-0472">Membrane</keyword>
<dbReference type="PANTHER" id="PTHR36118:SF1">
    <property type="entry name" value="ION-TRANSLOCATING OXIDOREDUCTASE COMPLEX SUBUNIT G"/>
    <property type="match status" value="1"/>
</dbReference>
<reference evidence="9 10" key="1">
    <citation type="submission" date="2018-06" db="EMBL/GenBank/DDBJ databases">
        <title>Extensive metabolic versatility and redundancy in microbially diverse, dynamic hydrothermal sediments.</title>
        <authorList>
            <person name="Dombrowski N."/>
            <person name="Teske A."/>
            <person name="Baker B.J."/>
        </authorList>
    </citation>
    <scope>NUCLEOTIDE SEQUENCE [LARGE SCALE GENOMIC DNA]</scope>
    <source>
        <strain evidence="9">B10_G13</strain>
    </source>
</reference>
<keyword evidence="6" id="KW-0812">Transmembrane</keyword>
<organism evidence="9 10">
    <name type="scientific">candidate division TA06 bacterium</name>
    <dbReference type="NCBI Taxonomy" id="2250710"/>
    <lineage>
        <taxon>Bacteria</taxon>
        <taxon>Bacteria division TA06</taxon>
    </lineage>
</organism>
<proteinExistence type="inferred from homology"/>
<dbReference type="EC" id="7.-.-.-" evidence="6"/>
<keyword evidence="4 6" id="KW-0288">FMN</keyword>
<dbReference type="Pfam" id="PF04205">
    <property type="entry name" value="FMN_bind"/>
    <property type="match status" value="1"/>
</dbReference>
<dbReference type="PIRSF" id="PIRSF006091">
    <property type="entry name" value="E_trnsport_RnfG"/>
    <property type="match status" value="1"/>
</dbReference>
<dbReference type="AlphaFoldDB" id="A0A660SR62"/>
<feature type="chain" id="PRO_5024826077" description="Ion-translocating oxidoreductase complex subunit G" evidence="7">
    <location>
        <begin position="23"/>
        <end position="186"/>
    </location>
</feature>
<keyword evidence="6" id="KW-1003">Cell membrane</keyword>
<keyword evidence="6" id="KW-1278">Translocase</keyword>
<feature type="modified residue" description="FMN phosphoryl threonine" evidence="6">
    <location>
        <position position="154"/>
    </location>
</feature>
<dbReference type="SMART" id="SM00900">
    <property type="entry name" value="FMN_bind"/>
    <property type="match status" value="1"/>
</dbReference>
<dbReference type="GO" id="GO:0005886">
    <property type="term" value="C:plasma membrane"/>
    <property type="evidence" value="ECO:0007669"/>
    <property type="project" value="UniProtKB-SubCell"/>
</dbReference>
<evidence type="ECO:0000256" key="1">
    <source>
        <dbReference type="ARBA" id="ARBA00022448"/>
    </source>
</evidence>
<evidence type="ECO:0000256" key="5">
    <source>
        <dbReference type="ARBA" id="ARBA00022982"/>
    </source>
</evidence>
<comment type="subunit">
    <text evidence="6">The complex is composed of six subunits: RnfA, RnfB, RnfC, RnfD, RnfE and RnfG.</text>
</comment>
<evidence type="ECO:0000259" key="8">
    <source>
        <dbReference type="SMART" id="SM00900"/>
    </source>
</evidence>
<feature type="signal peptide" evidence="7">
    <location>
        <begin position="1"/>
        <end position="22"/>
    </location>
</feature>
<evidence type="ECO:0000256" key="6">
    <source>
        <dbReference type="HAMAP-Rule" id="MF_00479"/>
    </source>
</evidence>
<comment type="similarity">
    <text evidence="6">Belongs to the RnfG family.</text>
</comment>
<feature type="domain" description="FMN-binding" evidence="8">
    <location>
        <begin position="82"/>
        <end position="171"/>
    </location>
</feature>
<dbReference type="EMBL" id="QNBD01000021">
    <property type="protein sequence ID" value="RKX72430.1"/>
    <property type="molecule type" value="Genomic_DNA"/>
</dbReference>
<gene>
    <name evidence="6" type="primary">rnfG</name>
    <name evidence="9" type="ORF">DRP43_00795</name>
</gene>
<evidence type="ECO:0000313" key="9">
    <source>
        <dbReference type="EMBL" id="RKX72430.1"/>
    </source>
</evidence>
<accession>A0A660SR62</accession>
<evidence type="ECO:0000256" key="2">
    <source>
        <dbReference type="ARBA" id="ARBA00022553"/>
    </source>
</evidence>
<evidence type="ECO:0000256" key="4">
    <source>
        <dbReference type="ARBA" id="ARBA00022643"/>
    </source>
</evidence>